<dbReference type="GO" id="GO:0005975">
    <property type="term" value="P:carbohydrate metabolic process"/>
    <property type="evidence" value="ECO:0007669"/>
    <property type="project" value="InterPro"/>
</dbReference>
<dbReference type="Pfam" id="PF08531">
    <property type="entry name" value="Bac_rhamnosid_N"/>
    <property type="match status" value="1"/>
</dbReference>
<dbReference type="Gene3D" id="2.60.120.260">
    <property type="entry name" value="Galactose-binding domain-like"/>
    <property type="match status" value="2"/>
</dbReference>
<feature type="domain" description="Alpha-L-rhamnosidase C-terminal" evidence="7">
    <location>
        <begin position="813"/>
        <end position="888"/>
    </location>
</feature>
<dbReference type="PANTHER" id="PTHR33307">
    <property type="entry name" value="ALPHA-RHAMNOSIDASE (EUROFUNG)"/>
    <property type="match status" value="1"/>
</dbReference>
<dbReference type="PANTHER" id="PTHR33307:SF11">
    <property type="entry name" value="ALPHA-L-RHAMNOSIDASE"/>
    <property type="match status" value="1"/>
</dbReference>
<dbReference type="AlphaFoldDB" id="A0AAJ5W5J9"/>
<protein>
    <recommendedName>
        <fullName evidence="2">alpha-L-rhamnosidase</fullName>
        <ecNumber evidence="2">3.2.1.40</ecNumber>
    </recommendedName>
</protein>
<dbReference type="Gene3D" id="2.60.40.10">
    <property type="entry name" value="Immunoglobulins"/>
    <property type="match status" value="1"/>
</dbReference>
<keyword evidence="3 8" id="KW-0378">Hydrolase</keyword>
<dbReference type="Proteomes" id="UP001214530">
    <property type="component" value="Chromosome"/>
</dbReference>
<dbReference type="InterPro" id="IPR035396">
    <property type="entry name" value="Bac_rhamnosid6H"/>
</dbReference>
<dbReference type="SUPFAM" id="SSF48208">
    <property type="entry name" value="Six-hairpin glycosidases"/>
    <property type="match status" value="1"/>
</dbReference>
<dbReference type="InterPro" id="IPR008928">
    <property type="entry name" value="6-hairpin_glycosidase_sf"/>
</dbReference>
<dbReference type="InterPro" id="IPR013783">
    <property type="entry name" value="Ig-like_fold"/>
</dbReference>
<evidence type="ECO:0000256" key="1">
    <source>
        <dbReference type="ARBA" id="ARBA00001445"/>
    </source>
</evidence>
<organism evidence="8 9">
    <name type="scientific">Candidatus Pedobacter colombiensis</name>
    <dbReference type="NCBI Taxonomy" id="3121371"/>
    <lineage>
        <taxon>Bacteria</taxon>
        <taxon>Pseudomonadati</taxon>
        <taxon>Bacteroidota</taxon>
        <taxon>Sphingobacteriia</taxon>
        <taxon>Sphingobacteriales</taxon>
        <taxon>Sphingobacteriaceae</taxon>
        <taxon>Pedobacter</taxon>
    </lineage>
</organism>
<feature type="domain" description="Alpha-L-rhamnosidase concanavalin-like" evidence="4">
    <location>
        <begin position="363"/>
        <end position="446"/>
    </location>
</feature>
<accession>A0AAJ5W5J9</accession>
<dbReference type="Pfam" id="PF17389">
    <property type="entry name" value="Bac_rhamnosid6H"/>
    <property type="match status" value="1"/>
</dbReference>
<gene>
    <name evidence="8" type="ORF">P0Y49_12830</name>
</gene>
<dbReference type="EC" id="3.2.1.40" evidence="2"/>
<name>A0AAJ5W5J9_9SPHI</name>
<sequence length="922" mass="103143">MSKLLYFLGLFLFTIPVFAQNLSVYDLRCDYRTNPPGVEIAAPALSWKIASAERNIQQSAYHILVADDVTLLTKNIGNVWDSKKVGSGKSLQVNYSGKALMAGKTYYWKVKVWDNKGNASSWATIAKWQMGLLTTADWKNAKWIAYEKLADSNVTVLPKDNKKDTYLGSNVLPLLRKDFAVKKPVAKASLFISGLGHFEMSLNGKKQGDHFLDAGWVKYDKEALYVTFDLTNDLLKGANTIGVMLGNGFYYVPPVKGRFRKSKPAFGYPKMICRLLLEYKDGTTENIISDQSWKTTPGPITFSSIYGGEDYDARLEQKGWDSPSFKDAQWKNVLIVDGPPAIRSQQAEPLKVFENFGAQKVTKISTTEWVYDLGQNASGIISLKVKGNKGDTIRIYPGELLKDGKVNQKPTGSPFYFEYVLKGVGEEIWQPRFTYYGFRYLEVRGAVPTGNSKPKGLPEILELKGLHTRNAAARVGGFTSSNQLFNQTDKLIDWAIKSNMASVFTDCPHREKLGWLEESHLMISSVMYNYDVATLADKIVNDVITSQLDNGLIPEVAPEYIHFTWGGDMFRDSPEWGSTGIILPWYLYEWYGNTEVLKNAYPIMQRYIVYLQTKAENNILKQGLGDWYDIGPKRPGVSQQTPMGVTGTAIYYYDLCLMQKMASLLGKPADAEKYGKLAAAVKQSFNTTFFNKETGQYATGSQAANAMAIYMQLVEPEYKAKVLANLIKDIRDRNNALTAGDIGYRYVLRVLEQENRSDVIFDMNSRSDVPGYGYQLAHGATALTESWAALPEVSNNHFMLGHIMEWFYSGLAGIRQEEGSVAFKHIKIYPEPVGDLTSAKGSYLSPYGLIVSDWKKTNQTFELSVTIPTNTIATVSIPAMEKQQLTENNVPVKDNPGIKLIGYEKGRAVLQIGSGSYKFKAQ</sequence>
<evidence type="ECO:0000256" key="3">
    <source>
        <dbReference type="ARBA" id="ARBA00022801"/>
    </source>
</evidence>
<reference evidence="8" key="1">
    <citation type="submission" date="2023-03" db="EMBL/GenBank/DDBJ databases">
        <title>Andean soil-derived lignocellulolytic bacterial consortium as a source of novel taxa and putative plastic-active enzymes.</title>
        <authorList>
            <person name="Diaz-Garcia L."/>
            <person name="Chuvochina M."/>
            <person name="Feuerriegel G."/>
            <person name="Bunk B."/>
            <person name="Sproer C."/>
            <person name="Streit W.R."/>
            <person name="Rodriguez L.M."/>
            <person name="Overmann J."/>
            <person name="Jimenez D.J."/>
        </authorList>
    </citation>
    <scope>NUCLEOTIDE SEQUENCE</scope>
    <source>
        <strain evidence="8">MAG 3858</strain>
    </source>
</reference>
<dbReference type="InterPro" id="IPR008902">
    <property type="entry name" value="Rhamnosid_concanavalin"/>
</dbReference>
<dbReference type="InterPro" id="IPR035398">
    <property type="entry name" value="Bac_rhamnosid_C"/>
</dbReference>
<dbReference type="Pfam" id="PF25788">
    <property type="entry name" value="Ig_Rha78A_N"/>
    <property type="match status" value="1"/>
</dbReference>
<comment type="catalytic activity">
    <reaction evidence="1">
        <text>Hydrolysis of terminal non-reducing alpha-L-rhamnose residues in alpha-L-rhamnosides.</text>
        <dbReference type="EC" id="3.2.1.40"/>
    </reaction>
</comment>
<dbReference type="InterPro" id="IPR016007">
    <property type="entry name" value="Alpha_rhamnosid"/>
</dbReference>
<evidence type="ECO:0000259" key="4">
    <source>
        <dbReference type="Pfam" id="PF05592"/>
    </source>
</evidence>
<evidence type="ECO:0000259" key="5">
    <source>
        <dbReference type="Pfam" id="PF08531"/>
    </source>
</evidence>
<feature type="domain" description="Bacterial alpha-L-rhamnosidase N-terminal" evidence="5">
    <location>
        <begin position="183"/>
        <end position="353"/>
    </location>
</feature>
<proteinExistence type="predicted"/>
<dbReference type="Gene3D" id="1.50.10.10">
    <property type="match status" value="1"/>
</dbReference>
<dbReference type="PIRSF" id="PIRSF010631">
    <property type="entry name" value="A-rhamnsds"/>
    <property type="match status" value="1"/>
</dbReference>
<dbReference type="Pfam" id="PF05592">
    <property type="entry name" value="Bac_rhamnosid"/>
    <property type="match status" value="1"/>
</dbReference>
<evidence type="ECO:0000313" key="9">
    <source>
        <dbReference type="Proteomes" id="UP001214530"/>
    </source>
</evidence>
<evidence type="ECO:0000259" key="7">
    <source>
        <dbReference type="Pfam" id="PF17390"/>
    </source>
</evidence>
<dbReference type="Pfam" id="PF17390">
    <property type="entry name" value="Bac_rhamnosid_C"/>
    <property type="match status" value="1"/>
</dbReference>
<dbReference type="InterPro" id="IPR012341">
    <property type="entry name" value="6hp_glycosidase-like_sf"/>
</dbReference>
<dbReference type="GO" id="GO:0030596">
    <property type="term" value="F:alpha-L-rhamnosidase activity"/>
    <property type="evidence" value="ECO:0007669"/>
    <property type="project" value="UniProtKB-EC"/>
</dbReference>
<evidence type="ECO:0000259" key="6">
    <source>
        <dbReference type="Pfam" id="PF17389"/>
    </source>
</evidence>
<feature type="domain" description="Alpha-L-rhamnosidase six-hairpin glycosidase" evidence="6">
    <location>
        <begin position="474"/>
        <end position="809"/>
    </location>
</feature>
<evidence type="ECO:0000313" key="8">
    <source>
        <dbReference type="EMBL" id="WEK17681.1"/>
    </source>
</evidence>
<dbReference type="InterPro" id="IPR013737">
    <property type="entry name" value="Bac_rhamnosid_N"/>
</dbReference>
<evidence type="ECO:0000256" key="2">
    <source>
        <dbReference type="ARBA" id="ARBA00012652"/>
    </source>
</evidence>
<dbReference type="EMBL" id="CP119313">
    <property type="protein sequence ID" value="WEK17681.1"/>
    <property type="molecule type" value="Genomic_DNA"/>
</dbReference>
<dbReference type="Gene3D" id="2.60.420.10">
    <property type="entry name" value="Maltose phosphorylase, domain 3"/>
    <property type="match status" value="1"/>
</dbReference>